<evidence type="ECO:0000313" key="7">
    <source>
        <dbReference type="Proteomes" id="UP000321058"/>
    </source>
</evidence>
<dbReference type="PRINTS" id="PR00039">
    <property type="entry name" value="HTHLYSR"/>
</dbReference>
<dbReference type="InterPro" id="IPR036388">
    <property type="entry name" value="WH-like_DNA-bd_sf"/>
</dbReference>
<dbReference type="InterPro" id="IPR000847">
    <property type="entry name" value="LysR_HTH_N"/>
</dbReference>
<protein>
    <submittedName>
        <fullName evidence="6">Galactose-binding protein</fullName>
    </submittedName>
</protein>
<dbReference type="AlphaFoldDB" id="A0A512NJL6"/>
<evidence type="ECO:0000256" key="2">
    <source>
        <dbReference type="ARBA" id="ARBA00023015"/>
    </source>
</evidence>
<comment type="similarity">
    <text evidence="1">Belongs to the LysR transcriptional regulatory family.</text>
</comment>
<dbReference type="SUPFAM" id="SSF46785">
    <property type="entry name" value="Winged helix' DNA-binding domain"/>
    <property type="match status" value="1"/>
</dbReference>
<feature type="domain" description="HTH lysR-type" evidence="5">
    <location>
        <begin position="16"/>
        <end position="73"/>
    </location>
</feature>
<accession>A0A512NJL6</accession>
<reference evidence="6 7" key="1">
    <citation type="submission" date="2019-07" db="EMBL/GenBank/DDBJ databases">
        <title>Whole genome shotgun sequence of Reyranella soli NBRC 108950.</title>
        <authorList>
            <person name="Hosoyama A."/>
            <person name="Uohara A."/>
            <person name="Ohji S."/>
            <person name="Ichikawa N."/>
        </authorList>
    </citation>
    <scope>NUCLEOTIDE SEQUENCE [LARGE SCALE GENOMIC DNA]</scope>
    <source>
        <strain evidence="6 7">NBRC 108950</strain>
    </source>
</reference>
<dbReference type="Pfam" id="PF00126">
    <property type="entry name" value="HTH_1"/>
    <property type="match status" value="1"/>
</dbReference>
<evidence type="ECO:0000259" key="5">
    <source>
        <dbReference type="PROSITE" id="PS50931"/>
    </source>
</evidence>
<dbReference type="CDD" id="cd05466">
    <property type="entry name" value="PBP2_LTTR_substrate"/>
    <property type="match status" value="1"/>
</dbReference>
<name>A0A512NJL6_9HYPH</name>
<keyword evidence="2" id="KW-0805">Transcription regulation</keyword>
<evidence type="ECO:0000256" key="3">
    <source>
        <dbReference type="ARBA" id="ARBA00023125"/>
    </source>
</evidence>
<gene>
    <name evidence="6" type="primary">gbpR_1</name>
    <name evidence="6" type="ORF">RSO01_62710</name>
</gene>
<dbReference type="InterPro" id="IPR005119">
    <property type="entry name" value="LysR_subst-bd"/>
</dbReference>
<dbReference type="InterPro" id="IPR036390">
    <property type="entry name" value="WH_DNA-bd_sf"/>
</dbReference>
<comment type="caution">
    <text evidence="6">The sequence shown here is derived from an EMBL/GenBank/DDBJ whole genome shotgun (WGS) entry which is preliminary data.</text>
</comment>
<keyword evidence="7" id="KW-1185">Reference proteome</keyword>
<organism evidence="6 7">
    <name type="scientific">Reyranella soli</name>
    <dbReference type="NCBI Taxonomy" id="1230389"/>
    <lineage>
        <taxon>Bacteria</taxon>
        <taxon>Pseudomonadati</taxon>
        <taxon>Pseudomonadota</taxon>
        <taxon>Alphaproteobacteria</taxon>
        <taxon>Hyphomicrobiales</taxon>
        <taxon>Reyranellaceae</taxon>
        <taxon>Reyranella</taxon>
    </lineage>
</organism>
<dbReference type="InterPro" id="IPR050950">
    <property type="entry name" value="HTH-type_LysR_regulators"/>
</dbReference>
<dbReference type="PROSITE" id="PS50931">
    <property type="entry name" value="HTH_LYSR"/>
    <property type="match status" value="1"/>
</dbReference>
<proteinExistence type="inferred from homology"/>
<dbReference type="EMBL" id="BKAJ01000119">
    <property type="protein sequence ID" value="GEP59105.1"/>
    <property type="molecule type" value="Genomic_DNA"/>
</dbReference>
<dbReference type="GO" id="GO:0003677">
    <property type="term" value="F:DNA binding"/>
    <property type="evidence" value="ECO:0007669"/>
    <property type="project" value="UniProtKB-KW"/>
</dbReference>
<dbReference type="PANTHER" id="PTHR30419:SF8">
    <property type="entry name" value="NITROGEN ASSIMILATION TRANSCRIPTIONAL ACTIVATOR-RELATED"/>
    <property type="match status" value="1"/>
</dbReference>
<evidence type="ECO:0000256" key="1">
    <source>
        <dbReference type="ARBA" id="ARBA00009437"/>
    </source>
</evidence>
<dbReference type="PANTHER" id="PTHR30419">
    <property type="entry name" value="HTH-TYPE TRANSCRIPTIONAL REGULATOR YBHD"/>
    <property type="match status" value="1"/>
</dbReference>
<dbReference type="Gene3D" id="1.10.10.10">
    <property type="entry name" value="Winged helix-like DNA-binding domain superfamily/Winged helix DNA-binding domain"/>
    <property type="match status" value="1"/>
</dbReference>
<dbReference type="Gene3D" id="3.40.190.290">
    <property type="match status" value="1"/>
</dbReference>
<keyword evidence="4" id="KW-0804">Transcription</keyword>
<dbReference type="GO" id="GO:0005829">
    <property type="term" value="C:cytosol"/>
    <property type="evidence" value="ECO:0007669"/>
    <property type="project" value="TreeGrafter"/>
</dbReference>
<dbReference type="FunFam" id="1.10.10.10:FF:000001">
    <property type="entry name" value="LysR family transcriptional regulator"/>
    <property type="match status" value="1"/>
</dbReference>
<dbReference type="OrthoDB" id="9806538at2"/>
<dbReference type="Pfam" id="PF03466">
    <property type="entry name" value="LysR_substrate"/>
    <property type="match status" value="1"/>
</dbReference>
<sequence length="326" mass="36949">MAKVTMEWESRLGRRLRVRDLYILSTVARSRSMAKAARELAMSQPAVSEAIANLEHILAVRLLDRSPRGVEPTIYGNALLKRSVAVFDELRQSVKDIQFLSDPTTGEVTIGCPESIAATALPWIVENFSKKYPRVVLHVEDVPSPSIRFAEELRSRKYDLILARWPTPLSRDDFTDDLHVETLFDDPLVVTAGRHTSWERRRKIDLAELADQPWILAPPGTWNYEWIAQAFAARGLGVPKVSIVTFSVHLGAHFLKNEAFLSAYPRSWARLNSFAVLPVNLPLRSWPLSIVKLKNRTLSPAAERFVECTRDVRKWITDLETSGRPS</sequence>
<evidence type="ECO:0000313" key="6">
    <source>
        <dbReference type="EMBL" id="GEP59105.1"/>
    </source>
</evidence>
<dbReference type="SUPFAM" id="SSF53850">
    <property type="entry name" value="Periplasmic binding protein-like II"/>
    <property type="match status" value="1"/>
</dbReference>
<evidence type="ECO:0000256" key="4">
    <source>
        <dbReference type="ARBA" id="ARBA00023163"/>
    </source>
</evidence>
<keyword evidence="3" id="KW-0238">DNA-binding</keyword>
<dbReference type="Proteomes" id="UP000321058">
    <property type="component" value="Unassembled WGS sequence"/>
</dbReference>
<dbReference type="GO" id="GO:0003700">
    <property type="term" value="F:DNA-binding transcription factor activity"/>
    <property type="evidence" value="ECO:0007669"/>
    <property type="project" value="InterPro"/>
</dbReference>